<dbReference type="Gene3D" id="2.10.10.90">
    <property type="match status" value="1"/>
</dbReference>
<dbReference type="STRING" id="550540.Fbal_2677"/>
<evidence type="ECO:0000313" key="2">
    <source>
        <dbReference type="EMBL" id="ADN76879.1"/>
    </source>
</evidence>
<feature type="chain" id="PRO_5003151338" evidence="1">
    <location>
        <begin position="20"/>
        <end position="275"/>
    </location>
</feature>
<dbReference type="OrthoDB" id="6284816at2"/>
<name>E1SQV4_FERBD</name>
<protein>
    <submittedName>
        <fullName evidence="2">Uncharacterized protein</fullName>
    </submittedName>
</protein>
<dbReference type="eggNOG" id="ENOG5033BAT">
    <property type="taxonomic scope" value="Bacteria"/>
</dbReference>
<dbReference type="Proteomes" id="UP000006683">
    <property type="component" value="Chromosome"/>
</dbReference>
<dbReference type="KEGG" id="fbl:Fbal_2677"/>
<dbReference type="AlphaFoldDB" id="E1SQV4"/>
<reference evidence="2 3" key="1">
    <citation type="journal article" date="2010" name="Stand. Genomic Sci.">
        <title>Complete genome sequence of Ferrimonas balearica type strain (PAT).</title>
        <authorList>
            <person name="Nolan M."/>
            <person name="Sikorski J."/>
            <person name="Davenport K."/>
            <person name="Lucas S."/>
            <person name="Glavina Del Rio T."/>
            <person name="Tice H."/>
            <person name="Cheng J."/>
            <person name="Goodwin L."/>
            <person name="Pitluck S."/>
            <person name="Liolios K."/>
            <person name="Ivanova N."/>
            <person name="Mavromatis K."/>
            <person name="Ovchinnikova G."/>
            <person name="Pati A."/>
            <person name="Chen A."/>
            <person name="Palaniappan K."/>
            <person name="Land M."/>
            <person name="Hauser L."/>
            <person name="Chang Y."/>
            <person name="Jeffries C."/>
            <person name="Tapia R."/>
            <person name="Brettin T."/>
            <person name="Detter J."/>
            <person name="Han C."/>
            <person name="Yasawong M."/>
            <person name="Rohde M."/>
            <person name="Tindall B."/>
            <person name="Goker M."/>
            <person name="Woyke T."/>
            <person name="Bristow J."/>
            <person name="Eisen J."/>
            <person name="Markowitz V."/>
            <person name="Hugenholtz P."/>
            <person name="Kyrpides N."/>
            <person name="Klenk H."/>
            <person name="Lapidus A."/>
        </authorList>
    </citation>
    <scope>NUCLEOTIDE SEQUENCE [LARGE SCALE GENOMIC DNA]</scope>
    <source>
        <strain evidence="3">DSM 9799 / CCM 4581 / KCTC 23876 / PAT</strain>
    </source>
</reference>
<keyword evidence="3" id="KW-1185">Reference proteome</keyword>
<evidence type="ECO:0000313" key="3">
    <source>
        <dbReference type="Proteomes" id="UP000006683"/>
    </source>
</evidence>
<proteinExistence type="predicted"/>
<dbReference type="HOGENOM" id="CLU_1011018_0_0_6"/>
<gene>
    <name evidence="2" type="ordered locus">Fbal_2677</name>
</gene>
<dbReference type="GeneID" id="67182906"/>
<organism evidence="2 3">
    <name type="scientific">Ferrimonas balearica (strain DSM 9799 / CCM 4581 / KCTC 23876 / PAT)</name>
    <dbReference type="NCBI Taxonomy" id="550540"/>
    <lineage>
        <taxon>Bacteria</taxon>
        <taxon>Pseudomonadati</taxon>
        <taxon>Pseudomonadota</taxon>
        <taxon>Gammaproteobacteria</taxon>
        <taxon>Alteromonadales</taxon>
        <taxon>Ferrimonadaceae</taxon>
        <taxon>Ferrimonas</taxon>
    </lineage>
</organism>
<evidence type="ECO:0000256" key="1">
    <source>
        <dbReference type="SAM" id="SignalP"/>
    </source>
</evidence>
<dbReference type="RefSeq" id="WP_013346185.1">
    <property type="nucleotide sequence ID" value="NC_014541.1"/>
</dbReference>
<sequence length="275" mass="32574">MLRVPILLITLSMSLPSAALDFEEYQAYEPEQRYYRGQVVSQHSHLWVSRFPSRSKEPKNYPFRWGKVKIEDTQDWRRNRFYPIGSVVQFDGLYYFAKTLTLFRPNSYFGRRHWEKFTHPAIGYDLPVIDREEARQDLEGIDRNRNGLRDDYEVYVIMNHPSQEMKDLGFEAGRLYTEVMSLIDKELYEISYASAESMMNRMLDMDACIRLKVRAGQSKHGFHSAFYNTKDRILSDFRSQYKLHDILGDNFWATVSDTPCEEFSYAVRKSSSERP</sequence>
<dbReference type="EMBL" id="CP002209">
    <property type="protein sequence ID" value="ADN76879.1"/>
    <property type="molecule type" value="Genomic_DNA"/>
</dbReference>
<accession>E1SQV4</accession>
<keyword evidence="1" id="KW-0732">Signal</keyword>
<feature type="signal peptide" evidence="1">
    <location>
        <begin position="1"/>
        <end position="19"/>
    </location>
</feature>